<evidence type="ECO:0000313" key="3">
    <source>
        <dbReference type="Proteomes" id="UP000187455"/>
    </source>
</evidence>
<dbReference type="EMBL" id="LSSL01001750">
    <property type="protein sequence ID" value="OLY82228.1"/>
    <property type="molecule type" value="Genomic_DNA"/>
</dbReference>
<protein>
    <submittedName>
        <fullName evidence="2">Uncharacterized protein</fullName>
    </submittedName>
</protein>
<dbReference type="STRING" id="133383.A0A1R0GZG3"/>
<dbReference type="Proteomes" id="UP000187455">
    <property type="component" value="Unassembled WGS sequence"/>
</dbReference>
<evidence type="ECO:0000313" key="2">
    <source>
        <dbReference type="EMBL" id="OLY82228.1"/>
    </source>
</evidence>
<accession>A0A1R0GZG3</accession>
<name>A0A1R0GZG3_9FUNG</name>
<gene>
    <name evidence="2" type="ORF">AYI68_g3653</name>
</gene>
<reference evidence="2 3" key="1">
    <citation type="journal article" date="2016" name="Mol. Biol. Evol.">
        <title>Genome-Wide Survey of Gut Fungi (Harpellales) Reveals the First Horizontally Transferred Ubiquitin Gene from a Mosquito Host.</title>
        <authorList>
            <person name="Wang Y."/>
            <person name="White M.M."/>
            <person name="Kvist S."/>
            <person name="Moncalvo J.M."/>
        </authorList>
    </citation>
    <scope>NUCLEOTIDE SEQUENCE [LARGE SCALE GENOMIC DNA]</scope>
    <source>
        <strain evidence="2 3">ALG-7-W6</strain>
    </source>
</reference>
<evidence type="ECO:0000256" key="1">
    <source>
        <dbReference type="SAM" id="MobiDB-lite"/>
    </source>
</evidence>
<keyword evidence="3" id="KW-1185">Reference proteome</keyword>
<dbReference type="AlphaFoldDB" id="A0A1R0GZG3"/>
<organism evidence="2 3">
    <name type="scientific">Smittium mucronatum</name>
    <dbReference type="NCBI Taxonomy" id="133383"/>
    <lineage>
        <taxon>Eukaryota</taxon>
        <taxon>Fungi</taxon>
        <taxon>Fungi incertae sedis</taxon>
        <taxon>Zoopagomycota</taxon>
        <taxon>Kickxellomycotina</taxon>
        <taxon>Harpellomycetes</taxon>
        <taxon>Harpellales</taxon>
        <taxon>Legeriomycetaceae</taxon>
        <taxon>Smittium</taxon>
    </lineage>
</organism>
<feature type="region of interest" description="Disordered" evidence="1">
    <location>
        <begin position="1"/>
        <end position="20"/>
    </location>
</feature>
<sequence length="173" mass="19447">MPSNNKGRGSGEMSREVIHNDDYDVLEQSFSLLSEETIDPSSIDDTLPSIHKKADIENLHQTLANDMEINQKKVAKLNQSLVPGKSYYSDDGASNMIRLQKSKRLSKLKEVDTDGRSADVSHLHNRIIEEDARISEESEDFTAVNDFYFNDGSLHSKLDARTVPFGMALLLYV</sequence>
<comment type="caution">
    <text evidence="2">The sequence shown here is derived from an EMBL/GenBank/DDBJ whole genome shotgun (WGS) entry which is preliminary data.</text>
</comment>
<dbReference type="OrthoDB" id="10473350at2759"/>
<proteinExistence type="predicted"/>